<reference evidence="2 3" key="1">
    <citation type="submission" date="2017-10" db="EMBL/GenBank/DDBJ databases">
        <title>Bacillus sp. nov., a halophilic bacterium isolated from a Keqin Lake.</title>
        <authorList>
            <person name="Wang H."/>
        </authorList>
    </citation>
    <scope>NUCLEOTIDE SEQUENCE [LARGE SCALE GENOMIC DNA]</scope>
    <source>
        <strain evidence="2 3">KQ-12</strain>
    </source>
</reference>
<sequence length="208" mass="24114">MFFVWLTIVPFFIAFVEGIVRFFQIRKHGVSEKLPWIQHLLGGIGLVTLIYLSFTYLSDQVWLVIAIGIVLMFYMISSLISGVYHLTVYQSSGKEVEGVVDDKLKAYEGRVSKEINKQSKKIEYVLEDTKEKLNLDWDVSPLNSDFAHTVHVRLQRKVPSELENEWFDLRETLIKRGAEKDVQKRLKWHGALLLAGFLIFSYITIQAM</sequence>
<evidence type="ECO:0000313" key="3">
    <source>
        <dbReference type="Proteomes" id="UP000248214"/>
    </source>
</evidence>
<dbReference type="EMBL" id="PDOD01000002">
    <property type="protein sequence ID" value="PYZ93331.1"/>
    <property type="molecule type" value="Genomic_DNA"/>
</dbReference>
<organism evidence="2 3">
    <name type="scientific">Salipaludibacillus keqinensis</name>
    <dbReference type="NCBI Taxonomy" id="2045207"/>
    <lineage>
        <taxon>Bacteria</taxon>
        <taxon>Bacillati</taxon>
        <taxon>Bacillota</taxon>
        <taxon>Bacilli</taxon>
        <taxon>Bacillales</taxon>
        <taxon>Bacillaceae</taxon>
    </lineage>
</organism>
<feature type="transmembrane region" description="Helical" evidence="1">
    <location>
        <begin position="186"/>
        <end position="205"/>
    </location>
</feature>
<feature type="transmembrane region" description="Helical" evidence="1">
    <location>
        <begin position="60"/>
        <end position="84"/>
    </location>
</feature>
<dbReference type="AlphaFoldDB" id="A0A323TDY1"/>
<keyword evidence="3" id="KW-1185">Reference proteome</keyword>
<protein>
    <submittedName>
        <fullName evidence="2">Uncharacterized protein</fullName>
    </submittedName>
</protein>
<evidence type="ECO:0000256" key="1">
    <source>
        <dbReference type="SAM" id="Phobius"/>
    </source>
</evidence>
<gene>
    <name evidence="2" type="ORF">CR194_09055</name>
</gene>
<feature type="transmembrane region" description="Helical" evidence="1">
    <location>
        <begin position="36"/>
        <end position="54"/>
    </location>
</feature>
<dbReference type="RefSeq" id="WP_110609362.1">
    <property type="nucleotide sequence ID" value="NZ_PDOD01000002.1"/>
</dbReference>
<keyword evidence="1" id="KW-0812">Transmembrane</keyword>
<dbReference type="OrthoDB" id="9987773at2"/>
<keyword evidence="1" id="KW-0472">Membrane</keyword>
<comment type="caution">
    <text evidence="2">The sequence shown here is derived from an EMBL/GenBank/DDBJ whole genome shotgun (WGS) entry which is preliminary data.</text>
</comment>
<proteinExistence type="predicted"/>
<name>A0A323TDY1_9BACI</name>
<keyword evidence="1" id="KW-1133">Transmembrane helix</keyword>
<dbReference type="Proteomes" id="UP000248214">
    <property type="component" value="Unassembled WGS sequence"/>
</dbReference>
<evidence type="ECO:0000313" key="2">
    <source>
        <dbReference type="EMBL" id="PYZ93331.1"/>
    </source>
</evidence>
<feature type="transmembrane region" description="Helical" evidence="1">
    <location>
        <begin position="6"/>
        <end position="24"/>
    </location>
</feature>
<accession>A0A323TDY1</accession>